<dbReference type="InterPro" id="IPR049560">
    <property type="entry name" value="MeTrfase_RsmB-F_NOP2_cat"/>
</dbReference>
<dbReference type="SUPFAM" id="SSF53335">
    <property type="entry name" value="S-adenosyl-L-methionine-dependent methyltransferases"/>
    <property type="match status" value="1"/>
</dbReference>
<feature type="binding site" evidence="6">
    <location>
        <position position="175"/>
    </location>
    <ligand>
        <name>S-adenosyl-L-methionine</name>
        <dbReference type="ChEBI" id="CHEBI:59789"/>
    </ligand>
</feature>
<dbReference type="PROSITE" id="PS51686">
    <property type="entry name" value="SAM_MT_RSMB_NOP"/>
    <property type="match status" value="1"/>
</dbReference>
<accession>A0A9D1PZE4</accession>
<evidence type="ECO:0000256" key="4">
    <source>
        <dbReference type="ARBA" id="ARBA00022691"/>
    </source>
</evidence>
<dbReference type="InterPro" id="IPR023267">
    <property type="entry name" value="RCMT"/>
</dbReference>
<evidence type="ECO:0000256" key="1">
    <source>
        <dbReference type="ARBA" id="ARBA00022490"/>
    </source>
</evidence>
<name>A0A9D1PZE4_9FIRM</name>
<evidence type="ECO:0000256" key="2">
    <source>
        <dbReference type="ARBA" id="ARBA00022603"/>
    </source>
</evidence>
<evidence type="ECO:0000313" key="8">
    <source>
        <dbReference type="EMBL" id="HIW01886.1"/>
    </source>
</evidence>
<dbReference type="Pfam" id="PF17125">
    <property type="entry name" value="Methyltr_RsmF_N"/>
    <property type="match status" value="1"/>
</dbReference>
<dbReference type="PANTHER" id="PTHR22807">
    <property type="entry name" value="NOP2 YEAST -RELATED NOL1/NOP2/FMU SUN DOMAIN-CONTAINING"/>
    <property type="match status" value="1"/>
</dbReference>
<comment type="caution">
    <text evidence="8">The sequence shown here is derived from an EMBL/GenBank/DDBJ whole genome shotgun (WGS) entry which is preliminary data.</text>
</comment>
<evidence type="ECO:0000256" key="6">
    <source>
        <dbReference type="PROSITE-ProRule" id="PRU01023"/>
    </source>
</evidence>
<evidence type="ECO:0000256" key="5">
    <source>
        <dbReference type="ARBA" id="ARBA00022884"/>
    </source>
</evidence>
<dbReference type="InterPro" id="IPR029063">
    <property type="entry name" value="SAM-dependent_MTases_sf"/>
</dbReference>
<comment type="similarity">
    <text evidence="6">Belongs to the class I-like SAM-binding methyltransferase superfamily. RsmB/NOP family.</text>
</comment>
<dbReference type="PANTHER" id="PTHR22807:SF30">
    <property type="entry name" value="28S RRNA (CYTOSINE(4447)-C(5))-METHYLTRANSFERASE-RELATED"/>
    <property type="match status" value="1"/>
</dbReference>
<feature type="binding site" evidence="6">
    <location>
        <begin position="106"/>
        <end position="112"/>
    </location>
    <ligand>
        <name>S-adenosyl-L-methionine</name>
        <dbReference type="ChEBI" id="CHEBI:59789"/>
    </ligand>
</feature>
<dbReference type="GO" id="GO:0001510">
    <property type="term" value="P:RNA methylation"/>
    <property type="evidence" value="ECO:0007669"/>
    <property type="project" value="InterPro"/>
</dbReference>
<dbReference type="CDD" id="cd02440">
    <property type="entry name" value="AdoMet_MTases"/>
    <property type="match status" value="1"/>
</dbReference>
<keyword evidence="3 6" id="KW-0808">Transferase</keyword>
<dbReference type="Gene3D" id="3.40.50.150">
    <property type="entry name" value="Vaccinia Virus protein VP39"/>
    <property type="match status" value="1"/>
</dbReference>
<evidence type="ECO:0000259" key="7">
    <source>
        <dbReference type="PROSITE" id="PS51686"/>
    </source>
</evidence>
<evidence type="ECO:0000256" key="3">
    <source>
        <dbReference type="ARBA" id="ARBA00022679"/>
    </source>
</evidence>
<keyword evidence="4 6" id="KW-0949">S-adenosyl-L-methionine</keyword>
<dbReference type="GO" id="GO:0003723">
    <property type="term" value="F:RNA binding"/>
    <property type="evidence" value="ECO:0007669"/>
    <property type="project" value="UniProtKB-UniRule"/>
</dbReference>
<dbReference type="Pfam" id="PF13636">
    <property type="entry name" value="Methyltranf_PUA"/>
    <property type="match status" value="1"/>
</dbReference>
<feature type="domain" description="SAM-dependent MTase RsmB/NOP-type" evidence="7">
    <location>
        <begin position="10"/>
        <end position="286"/>
    </location>
</feature>
<dbReference type="Pfam" id="PF01189">
    <property type="entry name" value="Methyltr_RsmB-F"/>
    <property type="match status" value="1"/>
</dbReference>
<comment type="caution">
    <text evidence="6">Lacks conserved residue(s) required for the propagation of feature annotation.</text>
</comment>
<dbReference type="InterPro" id="IPR001678">
    <property type="entry name" value="MeTrfase_RsmB-F_NOP2_dom"/>
</dbReference>
<dbReference type="Proteomes" id="UP000823990">
    <property type="component" value="Unassembled WGS sequence"/>
</dbReference>
<evidence type="ECO:0000313" key="9">
    <source>
        <dbReference type="Proteomes" id="UP000823990"/>
    </source>
</evidence>
<dbReference type="PRINTS" id="PR02008">
    <property type="entry name" value="RCMTFAMILY"/>
</dbReference>
<proteinExistence type="inferred from homology"/>
<dbReference type="InterPro" id="IPR031341">
    <property type="entry name" value="Methyltr_RsmF_N"/>
</dbReference>
<gene>
    <name evidence="8" type="ORF">H9892_00880</name>
</gene>
<dbReference type="GO" id="GO:0008173">
    <property type="term" value="F:RNA methyltransferase activity"/>
    <property type="evidence" value="ECO:0007669"/>
    <property type="project" value="InterPro"/>
</dbReference>
<reference evidence="8" key="2">
    <citation type="submission" date="2021-04" db="EMBL/GenBank/DDBJ databases">
        <authorList>
            <person name="Gilroy R."/>
        </authorList>
    </citation>
    <scope>NUCLEOTIDE SEQUENCE</scope>
    <source>
        <strain evidence="8">12435</strain>
    </source>
</reference>
<sequence length="428" mass="46407">MSMDAYIEEVKRRLGGEAEEYIAALSERPKKGLHLNPVKAAGIDISSLGFEVKKLPYGEGCYEVLGGSPTAHPYYRAGLYYMQEPTAMLPVSYADIPEGAKVLDMCAAPGGKSSMAAGRLRGSGLLVSNDADRSRAETLRENIVASGYANVLVTNMRAEKLPEAFGCAFDVVIVDAPCSGEGMMRKEPQAALDWSRKNVEACAERQKRILLAADGCLKVGGLLVYSTCTFSEEEDEDNARFMLARGYEEETLSDPYLAAARREIGYKFYPHRYPGEGQYFCLLRKRASGGAEARHKKLARAGKSDLAKLAEVMDVSGVEIARVGNMLVSPALDADMPCLMNGVLIASEERDGRLTFSHQAATAFGDRFREREDIPLGDDRIAAYLRGEEISGYARGVCAVCAGGHALGIGKGVGGVIKNKYPKNLRTR</sequence>
<organism evidence="8 9">
    <name type="scientific">Candidatus Protoclostridium stercorigallinarum</name>
    <dbReference type="NCBI Taxonomy" id="2838741"/>
    <lineage>
        <taxon>Bacteria</taxon>
        <taxon>Bacillati</taxon>
        <taxon>Bacillota</taxon>
        <taxon>Clostridia</taxon>
        <taxon>Candidatus Protoclostridium</taxon>
    </lineage>
</organism>
<keyword evidence="5 6" id="KW-0694">RNA-binding</keyword>
<dbReference type="AlphaFoldDB" id="A0A9D1PZE4"/>
<keyword evidence="2 6" id="KW-0489">Methyltransferase</keyword>
<dbReference type="Gene3D" id="2.30.130.60">
    <property type="match status" value="1"/>
</dbReference>
<keyword evidence="1" id="KW-0963">Cytoplasm</keyword>
<dbReference type="InterPro" id="IPR027391">
    <property type="entry name" value="Nol1_Nop2_Fmu_2"/>
</dbReference>
<dbReference type="EMBL" id="DXHS01000014">
    <property type="protein sequence ID" value="HIW01886.1"/>
    <property type="molecule type" value="Genomic_DNA"/>
</dbReference>
<protein>
    <recommendedName>
        <fullName evidence="7">SAM-dependent MTase RsmB/NOP-type domain-containing protein</fullName>
    </recommendedName>
</protein>
<reference evidence="8" key="1">
    <citation type="journal article" date="2021" name="PeerJ">
        <title>Extensive microbial diversity within the chicken gut microbiome revealed by metagenomics and culture.</title>
        <authorList>
            <person name="Gilroy R."/>
            <person name="Ravi A."/>
            <person name="Getino M."/>
            <person name="Pursley I."/>
            <person name="Horton D.L."/>
            <person name="Alikhan N.F."/>
            <person name="Baker D."/>
            <person name="Gharbi K."/>
            <person name="Hall N."/>
            <person name="Watson M."/>
            <person name="Adriaenssens E.M."/>
            <person name="Foster-Nyarko E."/>
            <person name="Jarju S."/>
            <person name="Secka A."/>
            <person name="Antonio M."/>
            <person name="Oren A."/>
            <person name="Chaudhuri R.R."/>
            <person name="La Ragione R."/>
            <person name="Hildebrand F."/>
            <person name="Pallen M.J."/>
        </authorList>
    </citation>
    <scope>NUCLEOTIDE SEQUENCE</scope>
    <source>
        <strain evidence="8">12435</strain>
    </source>
</reference>
<feature type="binding site" evidence="6">
    <location>
        <position position="130"/>
    </location>
    <ligand>
        <name>S-adenosyl-L-methionine</name>
        <dbReference type="ChEBI" id="CHEBI:59789"/>
    </ligand>
</feature>
<feature type="active site" description="Nucleophile" evidence="6">
    <location>
        <position position="228"/>
    </location>
</feature>
<dbReference type="Gene3D" id="3.30.70.1170">
    <property type="entry name" value="Sun protein, domain 3"/>
    <property type="match status" value="1"/>
</dbReference>